<protein>
    <recommendedName>
        <fullName evidence="3">DUF1349 domain-containing protein</fullName>
    </recommendedName>
</protein>
<evidence type="ECO:0000313" key="1">
    <source>
        <dbReference type="EMBL" id="KND02549.1"/>
    </source>
</evidence>
<dbReference type="Gene3D" id="2.60.120.200">
    <property type="match status" value="1"/>
</dbReference>
<evidence type="ECO:0008006" key="3">
    <source>
        <dbReference type="Google" id="ProtNLM"/>
    </source>
</evidence>
<dbReference type="PANTHER" id="PTHR35332:SF2">
    <property type="entry name" value="REGULATION OF ENOLASE PROTEIN 1"/>
    <property type="match status" value="1"/>
</dbReference>
<keyword evidence="2" id="KW-1185">Reference proteome</keyword>
<dbReference type="AlphaFoldDB" id="A0A0L0HP02"/>
<dbReference type="Proteomes" id="UP000053201">
    <property type="component" value="Unassembled WGS sequence"/>
</dbReference>
<evidence type="ECO:0000313" key="2">
    <source>
        <dbReference type="Proteomes" id="UP000053201"/>
    </source>
</evidence>
<dbReference type="OMA" id="THYGFIR"/>
<dbReference type="EMBL" id="KQ257453">
    <property type="protein sequence ID" value="KND02549.1"/>
    <property type="molecule type" value="Genomic_DNA"/>
</dbReference>
<dbReference type="eggNOG" id="ENOG502RZMY">
    <property type="taxonomic scope" value="Eukaryota"/>
</dbReference>
<gene>
    <name evidence="1" type="ORF">SPPG_03007</name>
</gene>
<reference evidence="1 2" key="1">
    <citation type="submission" date="2009-08" db="EMBL/GenBank/DDBJ databases">
        <title>The Genome Sequence of Spizellomyces punctatus strain DAOM BR117.</title>
        <authorList>
            <consortium name="The Broad Institute Genome Sequencing Platform"/>
            <person name="Russ C."/>
            <person name="Cuomo C."/>
            <person name="Shea T."/>
            <person name="Young S.K."/>
            <person name="Zeng Q."/>
            <person name="Koehrsen M."/>
            <person name="Haas B."/>
            <person name="Borodovsky M."/>
            <person name="Guigo R."/>
            <person name="Alvarado L."/>
            <person name="Berlin A."/>
            <person name="Bochicchio J."/>
            <person name="Borenstein D."/>
            <person name="Chapman S."/>
            <person name="Chen Z."/>
            <person name="Engels R."/>
            <person name="Freedman E."/>
            <person name="Gellesch M."/>
            <person name="Goldberg J."/>
            <person name="Griggs A."/>
            <person name="Gujja S."/>
            <person name="Heiman D."/>
            <person name="Hepburn T."/>
            <person name="Howarth C."/>
            <person name="Jen D."/>
            <person name="Larson L."/>
            <person name="Lewis B."/>
            <person name="Mehta T."/>
            <person name="Park D."/>
            <person name="Pearson M."/>
            <person name="Roberts A."/>
            <person name="Saif S."/>
            <person name="Shenoy N."/>
            <person name="Sisk P."/>
            <person name="Stolte C."/>
            <person name="Sykes S."/>
            <person name="Thomson T."/>
            <person name="Walk T."/>
            <person name="White J."/>
            <person name="Yandava C."/>
            <person name="Burger G."/>
            <person name="Gray M.W."/>
            <person name="Holland P.W.H."/>
            <person name="King N."/>
            <person name="Lang F.B.F."/>
            <person name="Roger A.J."/>
            <person name="Ruiz-Trillo I."/>
            <person name="Lander E."/>
            <person name="Nusbaum C."/>
        </authorList>
    </citation>
    <scope>NUCLEOTIDE SEQUENCE [LARGE SCALE GENOMIC DNA]</scope>
    <source>
        <strain evidence="1 2">DAOM BR117</strain>
    </source>
</reference>
<accession>A0A0L0HP02</accession>
<dbReference type="InParanoid" id="A0A0L0HP02"/>
<dbReference type="PANTHER" id="PTHR35332">
    <property type="entry name" value="REGULATION OF ENOLASE PROTEIN 1"/>
    <property type="match status" value="1"/>
</dbReference>
<dbReference type="SUPFAM" id="SSF49899">
    <property type="entry name" value="Concanavalin A-like lectins/glucanases"/>
    <property type="match status" value="1"/>
</dbReference>
<name>A0A0L0HP02_SPIPD</name>
<dbReference type="Pfam" id="PF07081">
    <property type="entry name" value="DUF1349"/>
    <property type="match status" value="1"/>
</dbReference>
<dbReference type="GeneID" id="27686555"/>
<dbReference type="InterPro" id="IPR013320">
    <property type="entry name" value="ConA-like_dom_sf"/>
</dbReference>
<dbReference type="VEuPathDB" id="FungiDB:SPPG_03007"/>
<organism evidence="1 2">
    <name type="scientific">Spizellomyces punctatus (strain DAOM BR117)</name>
    <dbReference type="NCBI Taxonomy" id="645134"/>
    <lineage>
        <taxon>Eukaryota</taxon>
        <taxon>Fungi</taxon>
        <taxon>Fungi incertae sedis</taxon>
        <taxon>Chytridiomycota</taxon>
        <taxon>Chytridiomycota incertae sedis</taxon>
        <taxon>Chytridiomycetes</taxon>
        <taxon>Spizellomycetales</taxon>
        <taxon>Spizellomycetaceae</taxon>
        <taxon>Spizellomyces</taxon>
    </lineage>
</organism>
<dbReference type="OrthoDB" id="42525at2759"/>
<dbReference type="RefSeq" id="XP_016610588.1">
    <property type="nucleotide sequence ID" value="XM_016751291.1"/>
</dbReference>
<dbReference type="InterPro" id="IPR009784">
    <property type="entry name" value="DUF1349"/>
</dbReference>
<proteinExistence type="predicted"/>
<sequence>MPQKLPLAPLRWLNEPPKYTVDHAANVIVVEAAANTDLYRRPGKVHDTAHCYTAPITGNFTASVRFEAEYTSEYQQAGLIFYHSSEEWIKAGVEHYNGAPRVSVVVNKHGGWSDWSVSAYPGHQREPRAPLCIRLQRTEGTVTVETWTDGDGWELVRKTYDWGSGPVEMGIMCAAPGPTGFETTFENLEFKSI</sequence>